<dbReference type="Proteomes" id="UP000604825">
    <property type="component" value="Unassembled WGS sequence"/>
</dbReference>
<reference evidence="2" key="1">
    <citation type="submission" date="2020-10" db="EMBL/GenBank/DDBJ databases">
        <authorList>
            <person name="Han B."/>
            <person name="Lu T."/>
            <person name="Zhao Q."/>
            <person name="Huang X."/>
            <person name="Zhao Y."/>
        </authorList>
    </citation>
    <scope>NUCLEOTIDE SEQUENCE</scope>
</reference>
<dbReference type="AlphaFoldDB" id="A0A811PFB0"/>
<dbReference type="InterPro" id="IPR040348">
    <property type="entry name" value="POLAR-like"/>
</dbReference>
<feature type="region of interest" description="Disordered" evidence="1">
    <location>
        <begin position="117"/>
        <end position="152"/>
    </location>
</feature>
<gene>
    <name evidence="2" type="ORF">NCGR_LOCUS27559</name>
</gene>
<evidence type="ECO:0000256" key="1">
    <source>
        <dbReference type="SAM" id="MobiDB-lite"/>
    </source>
</evidence>
<sequence>MVSTSHGKKQDALPASLGLGVSLVMLLSKSVTELSRMVELSAQVERLLLDARERVYLSRMVELSAQMERLLLDARNVRSCNGNCTDCTSVVKGPIARAGSEEGALLACPSLTGALLAGETDSGGESQDHDEEEEDAYDCEADEGNGIKSPPHGDMSALELEQRLHQLLQSRHEAWIAELECEANGGGGKGRWQAVHGLGRATINETEPQLDQSVCSTLKSVDGAIDIPYLHCYNFSYGPFEYMNDGYFDISVSKAYTDNHVLII</sequence>
<protein>
    <submittedName>
        <fullName evidence="2">Uncharacterized protein</fullName>
    </submittedName>
</protein>
<proteinExistence type="predicted"/>
<accession>A0A811PFB0</accession>
<organism evidence="2 3">
    <name type="scientific">Miscanthus lutarioriparius</name>
    <dbReference type="NCBI Taxonomy" id="422564"/>
    <lineage>
        <taxon>Eukaryota</taxon>
        <taxon>Viridiplantae</taxon>
        <taxon>Streptophyta</taxon>
        <taxon>Embryophyta</taxon>
        <taxon>Tracheophyta</taxon>
        <taxon>Spermatophyta</taxon>
        <taxon>Magnoliopsida</taxon>
        <taxon>Liliopsida</taxon>
        <taxon>Poales</taxon>
        <taxon>Poaceae</taxon>
        <taxon>PACMAD clade</taxon>
        <taxon>Panicoideae</taxon>
        <taxon>Andropogonodae</taxon>
        <taxon>Andropogoneae</taxon>
        <taxon>Saccharinae</taxon>
        <taxon>Miscanthus</taxon>
    </lineage>
</organism>
<dbReference type="OrthoDB" id="1916242at2759"/>
<feature type="compositionally biased region" description="Acidic residues" evidence="1">
    <location>
        <begin position="128"/>
        <end position="143"/>
    </location>
</feature>
<dbReference type="EMBL" id="CAJGYO010000007">
    <property type="protein sequence ID" value="CAD6241923.1"/>
    <property type="molecule type" value="Genomic_DNA"/>
</dbReference>
<keyword evidence="3" id="KW-1185">Reference proteome</keyword>
<comment type="caution">
    <text evidence="2">The sequence shown here is derived from an EMBL/GenBank/DDBJ whole genome shotgun (WGS) entry which is preliminary data.</text>
</comment>
<evidence type="ECO:0000313" key="2">
    <source>
        <dbReference type="EMBL" id="CAD6241923.1"/>
    </source>
</evidence>
<name>A0A811PFB0_9POAL</name>
<dbReference type="PANTHER" id="PTHR33476">
    <property type="entry name" value="EMB|CAB62613.1"/>
    <property type="match status" value="1"/>
</dbReference>
<evidence type="ECO:0000313" key="3">
    <source>
        <dbReference type="Proteomes" id="UP000604825"/>
    </source>
</evidence>
<dbReference type="GO" id="GO:0008356">
    <property type="term" value="P:asymmetric cell division"/>
    <property type="evidence" value="ECO:0007669"/>
    <property type="project" value="InterPro"/>
</dbReference>
<dbReference type="PANTHER" id="PTHR33476:SF33">
    <property type="entry name" value="OS02G0795200 PROTEIN"/>
    <property type="match status" value="1"/>
</dbReference>